<keyword evidence="4" id="KW-0963">Cytoplasm</keyword>
<evidence type="ECO:0000256" key="3">
    <source>
        <dbReference type="ARBA" id="ARBA00011248"/>
    </source>
</evidence>
<evidence type="ECO:0000256" key="4">
    <source>
        <dbReference type="ARBA" id="ARBA00022490"/>
    </source>
</evidence>
<dbReference type="GeneTree" id="ENSGT00940000167064"/>
<keyword evidence="15" id="KW-1185">Reference proteome</keyword>
<protein>
    <recommendedName>
        <fullName evidence="11">Dynein regulatory complex protein 12</fullName>
    </recommendedName>
</protein>
<keyword evidence="5" id="KW-0282">Flagellum</keyword>
<evidence type="ECO:0000256" key="7">
    <source>
        <dbReference type="ARBA" id="ARBA00023069"/>
    </source>
</evidence>
<dbReference type="InterPro" id="IPR033585">
    <property type="entry name" value="DRC12-like"/>
</dbReference>
<evidence type="ECO:0000256" key="5">
    <source>
        <dbReference type="ARBA" id="ARBA00022846"/>
    </source>
</evidence>
<evidence type="ECO:0000256" key="8">
    <source>
        <dbReference type="ARBA" id="ARBA00023212"/>
    </source>
</evidence>
<dbReference type="OrthoDB" id="10264405at2759"/>
<evidence type="ECO:0000313" key="14">
    <source>
        <dbReference type="Ensembl" id="ENSLLEP00000020940.1"/>
    </source>
</evidence>
<feature type="compositionally biased region" description="Basic residues" evidence="13">
    <location>
        <begin position="1"/>
        <end position="17"/>
    </location>
</feature>
<accession>A0A8C5N363</accession>
<keyword evidence="9" id="KW-0966">Cell projection</keyword>
<keyword evidence="7" id="KW-0969">Cilium</keyword>
<sequence>MPPKLKGKIQKKKKKGKNQKDGSGSIEEKYCRATLEVDVLQDHLALHSQVTRRAQDLKEDLEVKFQELEKDLEGERDEKQAIYTEMTRRHRTLEQESTQHIQSLETEVAQLKIELAMSQNELLRFQEESALKAADKEVEIAELRAEVEKIEKEYETLLHSCLDQLLSKLNVAELQWTNQAISIHQQHKQLLHDCGLNPLDI</sequence>
<evidence type="ECO:0000256" key="12">
    <source>
        <dbReference type="SAM" id="Coils"/>
    </source>
</evidence>
<evidence type="ECO:0000256" key="10">
    <source>
        <dbReference type="ARBA" id="ARBA00044754"/>
    </source>
</evidence>
<comment type="function">
    <text evidence="1">Component of the nexin-dynein regulatory complex (N-DRC), a key regulator of ciliary/flagellar motility which maintains the alignment and integrity of the distal axoneme and regulates microtubule sliding in motile axonemes.</text>
</comment>
<dbReference type="PANTHER" id="PTHR28656:SF1">
    <property type="entry name" value="COILED-COIL DOMAIN-CONTAINING PROTEIN 153"/>
    <property type="match status" value="1"/>
</dbReference>
<evidence type="ECO:0000256" key="11">
    <source>
        <dbReference type="ARBA" id="ARBA00044800"/>
    </source>
</evidence>
<evidence type="ECO:0000313" key="15">
    <source>
        <dbReference type="Proteomes" id="UP000694569"/>
    </source>
</evidence>
<reference evidence="14" key="1">
    <citation type="submission" date="2025-08" db="UniProtKB">
        <authorList>
            <consortium name="Ensembl"/>
        </authorList>
    </citation>
    <scope>IDENTIFICATION</scope>
</reference>
<comment type="subunit">
    <text evidence="3">Component of the nexin-dynein regulatory complex (N-DRC).</text>
</comment>
<comment type="similarity">
    <text evidence="10">Belongs to the DRC12 family.</text>
</comment>
<comment type="subcellular location">
    <subcellularLocation>
        <location evidence="2">Cytoplasm</location>
        <location evidence="2">Cytoskeleton</location>
        <location evidence="2">Flagellum axoneme</location>
    </subcellularLocation>
</comment>
<organism evidence="14 15">
    <name type="scientific">Leptobrachium leishanense</name>
    <name type="common">Leishan spiny toad</name>
    <dbReference type="NCBI Taxonomy" id="445787"/>
    <lineage>
        <taxon>Eukaryota</taxon>
        <taxon>Metazoa</taxon>
        <taxon>Chordata</taxon>
        <taxon>Craniata</taxon>
        <taxon>Vertebrata</taxon>
        <taxon>Euteleostomi</taxon>
        <taxon>Amphibia</taxon>
        <taxon>Batrachia</taxon>
        <taxon>Anura</taxon>
        <taxon>Pelobatoidea</taxon>
        <taxon>Megophryidae</taxon>
        <taxon>Leptobrachium</taxon>
    </lineage>
</organism>
<proteinExistence type="inferred from homology"/>
<feature type="region of interest" description="Disordered" evidence="13">
    <location>
        <begin position="1"/>
        <end position="27"/>
    </location>
</feature>
<dbReference type="Ensembl" id="ENSLLET00000021754.1">
    <property type="protein sequence ID" value="ENSLLEP00000020940.1"/>
    <property type="gene ID" value="ENSLLEG00000013261.1"/>
</dbReference>
<evidence type="ECO:0000256" key="1">
    <source>
        <dbReference type="ARBA" id="ARBA00003029"/>
    </source>
</evidence>
<dbReference type="AlphaFoldDB" id="A0A8C5N363"/>
<name>A0A8C5N363_9ANUR</name>
<keyword evidence="8" id="KW-0206">Cytoskeleton</keyword>
<reference evidence="14" key="2">
    <citation type="submission" date="2025-09" db="UniProtKB">
        <authorList>
            <consortium name="Ensembl"/>
        </authorList>
    </citation>
    <scope>IDENTIFICATION</scope>
</reference>
<evidence type="ECO:0000256" key="13">
    <source>
        <dbReference type="SAM" id="MobiDB-lite"/>
    </source>
</evidence>
<feature type="coiled-coil region" evidence="12">
    <location>
        <begin position="51"/>
        <end position="160"/>
    </location>
</feature>
<evidence type="ECO:0000256" key="6">
    <source>
        <dbReference type="ARBA" id="ARBA00023054"/>
    </source>
</evidence>
<keyword evidence="6 12" id="KW-0175">Coiled coil</keyword>
<dbReference type="Proteomes" id="UP000694569">
    <property type="component" value="Unplaced"/>
</dbReference>
<dbReference type="PANTHER" id="PTHR28656">
    <property type="entry name" value="COILED-COIL DOMAIN-CONTAINING PROTEIN 153"/>
    <property type="match status" value="1"/>
</dbReference>
<evidence type="ECO:0000256" key="2">
    <source>
        <dbReference type="ARBA" id="ARBA00004611"/>
    </source>
</evidence>
<evidence type="ECO:0000256" key="9">
    <source>
        <dbReference type="ARBA" id="ARBA00023273"/>
    </source>
</evidence>